<dbReference type="AlphaFoldDB" id="A0A9D2BF07"/>
<dbReference type="Proteomes" id="UP000886805">
    <property type="component" value="Unassembled WGS sequence"/>
</dbReference>
<gene>
    <name evidence="1" type="ORF">H9849_08500</name>
</gene>
<protein>
    <recommendedName>
        <fullName evidence="3">Antitoxin VbhA domain-containing protein</fullName>
    </recommendedName>
</protein>
<dbReference type="EMBL" id="DXEQ01000255">
    <property type="protein sequence ID" value="HIX73047.1"/>
    <property type="molecule type" value="Genomic_DNA"/>
</dbReference>
<comment type="caution">
    <text evidence="1">The sequence shown here is derived from an EMBL/GenBank/DDBJ whole genome shotgun (WGS) entry which is preliminary data.</text>
</comment>
<name>A0A9D2BF07_9FIRM</name>
<evidence type="ECO:0000313" key="2">
    <source>
        <dbReference type="Proteomes" id="UP000886805"/>
    </source>
</evidence>
<reference evidence="1" key="1">
    <citation type="journal article" date="2021" name="PeerJ">
        <title>Extensive microbial diversity within the chicken gut microbiome revealed by metagenomics and culture.</title>
        <authorList>
            <person name="Gilroy R."/>
            <person name="Ravi A."/>
            <person name="Getino M."/>
            <person name="Pursley I."/>
            <person name="Horton D.L."/>
            <person name="Alikhan N.F."/>
            <person name="Baker D."/>
            <person name="Gharbi K."/>
            <person name="Hall N."/>
            <person name="Watson M."/>
            <person name="Adriaenssens E.M."/>
            <person name="Foster-Nyarko E."/>
            <person name="Jarju S."/>
            <person name="Secka A."/>
            <person name="Antonio M."/>
            <person name="Oren A."/>
            <person name="Chaudhuri R.R."/>
            <person name="La Ragione R."/>
            <person name="Hildebrand F."/>
            <person name="Pallen M.J."/>
        </authorList>
    </citation>
    <scope>NUCLEOTIDE SEQUENCE</scope>
    <source>
        <strain evidence="1">ChiSxjej3B15-1167</strain>
    </source>
</reference>
<organism evidence="1 2">
    <name type="scientific">Candidatus Anaerobutyricum stercoripullorum</name>
    <dbReference type="NCBI Taxonomy" id="2838456"/>
    <lineage>
        <taxon>Bacteria</taxon>
        <taxon>Bacillati</taxon>
        <taxon>Bacillota</taxon>
        <taxon>Clostridia</taxon>
        <taxon>Lachnospirales</taxon>
        <taxon>Lachnospiraceae</taxon>
        <taxon>Anaerobutyricum</taxon>
    </lineage>
</organism>
<evidence type="ECO:0008006" key="3">
    <source>
        <dbReference type="Google" id="ProtNLM"/>
    </source>
</evidence>
<proteinExistence type="predicted"/>
<reference evidence="1" key="2">
    <citation type="submission" date="2021-04" db="EMBL/GenBank/DDBJ databases">
        <authorList>
            <person name="Gilroy R."/>
        </authorList>
    </citation>
    <scope>NUCLEOTIDE SEQUENCE</scope>
    <source>
        <strain evidence="1">ChiSxjej3B15-1167</strain>
    </source>
</reference>
<accession>A0A9D2BF07</accession>
<sequence length="55" mass="6173">MERDAVKLTRQVAASMAMEGMMLTDSEYDVLLRCAAGEQSVSMTIEEMITRYTAH</sequence>
<evidence type="ECO:0000313" key="1">
    <source>
        <dbReference type="EMBL" id="HIX73047.1"/>
    </source>
</evidence>